<dbReference type="AlphaFoldDB" id="D1ABF5"/>
<gene>
    <name evidence="1" type="ordered locus">Tcur_1615</name>
</gene>
<dbReference type="Proteomes" id="UP000001918">
    <property type="component" value="Chromosome"/>
</dbReference>
<reference evidence="1 2" key="1">
    <citation type="journal article" date="2011" name="Stand. Genomic Sci.">
        <title>Complete genome sequence of Thermomonospora curvata type strain (B9).</title>
        <authorList>
            <person name="Chertkov O."/>
            <person name="Sikorski J."/>
            <person name="Nolan M."/>
            <person name="Lapidus A."/>
            <person name="Lucas S."/>
            <person name="Del Rio T.G."/>
            <person name="Tice H."/>
            <person name="Cheng J.F."/>
            <person name="Goodwin L."/>
            <person name="Pitluck S."/>
            <person name="Liolios K."/>
            <person name="Ivanova N."/>
            <person name="Mavromatis K."/>
            <person name="Mikhailova N."/>
            <person name="Ovchinnikova G."/>
            <person name="Pati A."/>
            <person name="Chen A."/>
            <person name="Palaniappan K."/>
            <person name="Djao O.D."/>
            <person name="Land M."/>
            <person name="Hauser L."/>
            <person name="Chang Y.J."/>
            <person name="Jeffries C.D."/>
            <person name="Brettin T."/>
            <person name="Han C."/>
            <person name="Detter J.C."/>
            <person name="Rohde M."/>
            <person name="Goker M."/>
            <person name="Woyke T."/>
            <person name="Bristow J."/>
            <person name="Eisen J.A."/>
            <person name="Markowitz V."/>
            <person name="Hugenholtz P."/>
            <person name="Klenk H.P."/>
            <person name="Kyrpides N.C."/>
        </authorList>
    </citation>
    <scope>NUCLEOTIDE SEQUENCE [LARGE SCALE GENOMIC DNA]</scope>
    <source>
        <strain evidence="2">ATCC 19995 / DSM 43183 / JCM 3096 / KCTC 9072 / NBRC 15933 / NCIMB 10081 / Henssen B9</strain>
    </source>
</reference>
<evidence type="ECO:0000313" key="1">
    <source>
        <dbReference type="EMBL" id="ACY97191.1"/>
    </source>
</evidence>
<dbReference type="KEGG" id="tcu:Tcur_1615"/>
<dbReference type="HOGENOM" id="CLU_3391846_0_0_11"/>
<proteinExistence type="predicted"/>
<protein>
    <submittedName>
        <fullName evidence="1">Uncharacterized protein</fullName>
    </submittedName>
</protein>
<dbReference type="EMBL" id="CP001738">
    <property type="protein sequence ID" value="ACY97191.1"/>
    <property type="molecule type" value="Genomic_DNA"/>
</dbReference>
<organism evidence="1 2">
    <name type="scientific">Thermomonospora curvata (strain ATCC 19995 / DSM 43183 / JCM 3096 / KCTC 9072 / NBRC 15933 / NCIMB 10081 / Henssen B9)</name>
    <dbReference type="NCBI Taxonomy" id="471852"/>
    <lineage>
        <taxon>Bacteria</taxon>
        <taxon>Bacillati</taxon>
        <taxon>Actinomycetota</taxon>
        <taxon>Actinomycetes</taxon>
        <taxon>Streptosporangiales</taxon>
        <taxon>Thermomonosporaceae</taxon>
        <taxon>Thermomonospora</taxon>
    </lineage>
</organism>
<sequence>MHGAHRNGAGVLSPQSRAIRRKGAFRYVAFEV</sequence>
<name>D1ABF5_THECD</name>
<keyword evidence="2" id="KW-1185">Reference proteome</keyword>
<accession>D1ABF5</accession>
<evidence type="ECO:0000313" key="2">
    <source>
        <dbReference type="Proteomes" id="UP000001918"/>
    </source>
</evidence>